<dbReference type="Proteomes" id="UP000663499">
    <property type="component" value="Chromosome"/>
</dbReference>
<dbReference type="RefSeq" id="WP_207300727.1">
    <property type="nucleotide sequence ID" value="NZ_CP071444.1"/>
</dbReference>
<evidence type="ECO:0000259" key="8">
    <source>
        <dbReference type="PROSITE" id="PS50928"/>
    </source>
</evidence>
<dbReference type="InterPro" id="IPR035906">
    <property type="entry name" value="MetI-like_sf"/>
</dbReference>
<evidence type="ECO:0000256" key="1">
    <source>
        <dbReference type="ARBA" id="ARBA00004651"/>
    </source>
</evidence>
<dbReference type="GO" id="GO:0005886">
    <property type="term" value="C:plasma membrane"/>
    <property type="evidence" value="ECO:0007669"/>
    <property type="project" value="UniProtKB-SubCell"/>
</dbReference>
<dbReference type="PROSITE" id="PS50928">
    <property type="entry name" value="ABC_TM1"/>
    <property type="match status" value="1"/>
</dbReference>
<evidence type="ECO:0000313" key="10">
    <source>
        <dbReference type="Proteomes" id="UP000663499"/>
    </source>
</evidence>
<dbReference type="KEGG" id="alka:J0B03_04815"/>
<evidence type="ECO:0000256" key="5">
    <source>
        <dbReference type="ARBA" id="ARBA00022989"/>
    </source>
</evidence>
<keyword evidence="6 7" id="KW-0472">Membrane</keyword>
<reference evidence="9" key="1">
    <citation type="submission" date="2021-03" db="EMBL/GenBank/DDBJ databases">
        <title>Alkalibacter marinus sp. nov., isolated from tidal flat sediment.</title>
        <authorList>
            <person name="Namirimu T."/>
            <person name="Yang J.-A."/>
            <person name="Yang S.-H."/>
            <person name="Kim Y.-J."/>
            <person name="Kwon K.K."/>
        </authorList>
    </citation>
    <scope>NUCLEOTIDE SEQUENCE</scope>
    <source>
        <strain evidence="9">ES005</strain>
    </source>
</reference>
<feature type="domain" description="ABC transmembrane type-1" evidence="8">
    <location>
        <begin position="54"/>
        <end position="243"/>
    </location>
</feature>
<accession>A0A974XGF2</accession>
<feature type="transmembrane region" description="Helical" evidence="7">
    <location>
        <begin position="191"/>
        <end position="212"/>
    </location>
</feature>
<keyword evidence="10" id="KW-1185">Reference proteome</keyword>
<keyword evidence="4 7" id="KW-0812">Transmembrane</keyword>
<keyword evidence="2 7" id="KW-0813">Transport</keyword>
<dbReference type="AlphaFoldDB" id="A0A974XGF2"/>
<dbReference type="InterPro" id="IPR000515">
    <property type="entry name" value="MetI-like"/>
</dbReference>
<dbReference type="Gene3D" id="1.10.3720.10">
    <property type="entry name" value="MetI-like"/>
    <property type="match status" value="1"/>
</dbReference>
<protein>
    <submittedName>
        <fullName evidence="9">ABC transporter permease subunit</fullName>
    </submittedName>
</protein>
<keyword evidence="3" id="KW-1003">Cell membrane</keyword>
<evidence type="ECO:0000256" key="6">
    <source>
        <dbReference type="ARBA" id="ARBA00023136"/>
    </source>
</evidence>
<dbReference type="EMBL" id="CP071444">
    <property type="protein sequence ID" value="QSX09392.1"/>
    <property type="molecule type" value="Genomic_DNA"/>
</dbReference>
<dbReference type="Pfam" id="PF00528">
    <property type="entry name" value="BPD_transp_1"/>
    <property type="match status" value="1"/>
</dbReference>
<feature type="transmembrane region" description="Helical" evidence="7">
    <location>
        <begin position="224"/>
        <end position="243"/>
    </location>
</feature>
<feature type="transmembrane region" description="Helical" evidence="7">
    <location>
        <begin position="122"/>
        <end position="139"/>
    </location>
</feature>
<feature type="transmembrane region" description="Helical" evidence="7">
    <location>
        <begin position="60"/>
        <end position="84"/>
    </location>
</feature>
<dbReference type="SUPFAM" id="SSF161098">
    <property type="entry name" value="MetI-like"/>
    <property type="match status" value="1"/>
</dbReference>
<comment type="similarity">
    <text evidence="7">Belongs to the binding-protein-dependent transport system permease family.</text>
</comment>
<evidence type="ECO:0000256" key="4">
    <source>
        <dbReference type="ARBA" id="ARBA00022692"/>
    </source>
</evidence>
<evidence type="ECO:0000256" key="2">
    <source>
        <dbReference type="ARBA" id="ARBA00022448"/>
    </source>
</evidence>
<feature type="transmembrane region" description="Helical" evidence="7">
    <location>
        <begin position="96"/>
        <end position="116"/>
    </location>
</feature>
<comment type="subcellular location">
    <subcellularLocation>
        <location evidence="1 7">Cell membrane</location>
        <topology evidence="1 7">Multi-pass membrane protein</topology>
    </subcellularLocation>
</comment>
<keyword evidence="5 7" id="KW-1133">Transmembrane helix</keyword>
<evidence type="ECO:0000256" key="3">
    <source>
        <dbReference type="ARBA" id="ARBA00022475"/>
    </source>
</evidence>
<sequence length="258" mass="28254">MKNKKPLVKKWMWGLLLLVAWEIFARFGGASPLAFPSLVDIGKALAESIISGDIVQQTAFSLGMILWGLFLALVLALALSTLSIINGSMDALSDTLVSIFHPLPGIALLPLVILWFGTGSKAVIIIIVHSVVWPLLLNLKSGFKSVPLIYQKIGKNYEYSLGKRMRRIYIPASLPFGLSGLKIGWARAWRAAISAEMIFGATGGKGGIGWYIFNKRVFMDTPGLFAGLVVIILIGMLVEDVFFSQVENRTVKKWGMSQ</sequence>
<dbReference type="GO" id="GO:0055085">
    <property type="term" value="P:transmembrane transport"/>
    <property type="evidence" value="ECO:0007669"/>
    <property type="project" value="InterPro"/>
</dbReference>
<proteinExistence type="inferred from homology"/>
<dbReference type="CDD" id="cd06261">
    <property type="entry name" value="TM_PBP2"/>
    <property type="match status" value="1"/>
</dbReference>
<dbReference type="PANTHER" id="PTHR30151:SF16">
    <property type="entry name" value="ABC TRANSPORTER PERMEASE PROTEIN"/>
    <property type="match status" value="1"/>
</dbReference>
<organism evidence="9 10">
    <name type="scientific">Alkalibacter rhizosphaerae</name>
    <dbReference type="NCBI Taxonomy" id="2815577"/>
    <lineage>
        <taxon>Bacteria</taxon>
        <taxon>Bacillati</taxon>
        <taxon>Bacillota</taxon>
        <taxon>Clostridia</taxon>
        <taxon>Eubacteriales</taxon>
        <taxon>Eubacteriaceae</taxon>
        <taxon>Alkalibacter</taxon>
    </lineage>
</organism>
<evidence type="ECO:0000256" key="7">
    <source>
        <dbReference type="RuleBase" id="RU363032"/>
    </source>
</evidence>
<gene>
    <name evidence="9" type="ORF">J0B03_04815</name>
</gene>
<name>A0A974XGF2_9FIRM</name>
<evidence type="ECO:0000313" key="9">
    <source>
        <dbReference type="EMBL" id="QSX09392.1"/>
    </source>
</evidence>
<dbReference type="PANTHER" id="PTHR30151">
    <property type="entry name" value="ALKANE SULFONATE ABC TRANSPORTER-RELATED, MEMBRANE SUBUNIT"/>
    <property type="match status" value="1"/>
</dbReference>